<organism evidence="2 3">
    <name type="scientific">Neomicrococcus lactis</name>
    <dbReference type="NCBI Taxonomy" id="732241"/>
    <lineage>
        <taxon>Bacteria</taxon>
        <taxon>Bacillati</taxon>
        <taxon>Actinomycetota</taxon>
        <taxon>Actinomycetes</taxon>
        <taxon>Micrococcales</taxon>
        <taxon>Micrococcaceae</taxon>
        <taxon>Neomicrococcus</taxon>
    </lineage>
</organism>
<feature type="region of interest" description="Disordered" evidence="1">
    <location>
        <begin position="244"/>
        <end position="267"/>
    </location>
</feature>
<keyword evidence="3" id="KW-1185">Reference proteome</keyword>
<dbReference type="EMBL" id="JACHBL010000001">
    <property type="protein sequence ID" value="MBB5598767.1"/>
    <property type="molecule type" value="Genomic_DNA"/>
</dbReference>
<comment type="caution">
    <text evidence="2">The sequence shown here is derived from an EMBL/GenBank/DDBJ whole genome shotgun (WGS) entry which is preliminary data.</text>
</comment>
<feature type="compositionally biased region" description="Low complexity" evidence="1">
    <location>
        <begin position="246"/>
        <end position="257"/>
    </location>
</feature>
<dbReference type="InterPro" id="IPR018766">
    <property type="entry name" value="Zinicin_2"/>
</dbReference>
<sequence>MLNATVEGSNGNTPNASGRENRGDSLIGWGIAATTASKVTTAGPRLSSKEINDVVAALRVAADEAVDHVQRITQLEAAAGLRNSPVLVVDRATWAQATIESFRTMLSPSLRRLWDAKGDTMSAGSLAVSSAVSGTELGVITGFLSGNVLGQFDPFSGTNGRLLLVAPNIVTIERELVVEPADFRLWVCLHEQTHRVQFAAAPWLQGHLQENIEKLTGGLLNSPDDLVDRLKNAARVATEAFKGRNSLSPSSASSSKSGEVLPSQSTLMSALQTPEERAVLSHVTAVMSLLEGHANVVMDAIDASIVPSVKTIRRRFDDRGKNRTSLEKFIRRVLGLDAKMRQYQDGQKFVQHAVDAMGMDGFNVVWAGPENLPTEHELHNPQEWVERMRAAS</sequence>
<accession>A0A7W8YCC3</accession>
<evidence type="ECO:0000313" key="3">
    <source>
        <dbReference type="Proteomes" id="UP000523863"/>
    </source>
</evidence>
<dbReference type="SUPFAM" id="SSF55486">
    <property type="entry name" value="Metalloproteases ('zincins'), catalytic domain"/>
    <property type="match status" value="1"/>
</dbReference>
<dbReference type="NCBIfam" id="TIGR03883">
    <property type="entry name" value="DUF2342_F420"/>
    <property type="match status" value="1"/>
</dbReference>
<dbReference type="PANTHER" id="PTHR39420:SF1">
    <property type="entry name" value="HYDROLASE"/>
    <property type="match status" value="1"/>
</dbReference>
<dbReference type="NCBIfam" id="TIGR03624">
    <property type="entry name" value="putative hydrolase"/>
    <property type="match status" value="1"/>
</dbReference>
<dbReference type="AlphaFoldDB" id="A0A7W8YCC3"/>
<evidence type="ECO:0000313" key="2">
    <source>
        <dbReference type="EMBL" id="MBB5598767.1"/>
    </source>
</evidence>
<protein>
    <submittedName>
        <fullName evidence="2">Coenzyme F420 biosynthesis associated uncharacterized protein</fullName>
    </submittedName>
</protein>
<dbReference type="PANTHER" id="PTHR39420">
    <property type="match status" value="1"/>
</dbReference>
<gene>
    <name evidence="2" type="ORF">BKA12_001847</name>
</gene>
<dbReference type="InterPro" id="IPR022454">
    <property type="entry name" value="CHP03883_F420-assoc"/>
</dbReference>
<name>A0A7W8YCC3_9MICC</name>
<dbReference type="Pfam" id="PF10103">
    <property type="entry name" value="Zincin_2"/>
    <property type="match status" value="1"/>
</dbReference>
<dbReference type="InterPro" id="IPR042271">
    <property type="entry name" value="Zinicin_2_N"/>
</dbReference>
<proteinExistence type="predicted"/>
<reference evidence="2 3" key="1">
    <citation type="submission" date="2020-08" db="EMBL/GenBank/DDBJ databases">
        <title>Sequencing the genomes of 1000 actinobacteria strains.</title>
        <authorList>
            <person name="Klenk H.-P."/>
        </authorList>
    </citation>
    <scope>NUCLEOTIDE SEQUENCE [LARGE SCALE GENOMIC DNA]</scope>
    <source>
        <strain evidence="2 3">DSM 23694</strain>
    </source>
</reference>
<feature type="compositionally biased region" description="Polar residues" evidence="1">
    <location>
        <begin position="1"/>
        <end position="18"/>
    </location>
</feature>
<feature type="region of interest" description="Disordered" evidence="1">
    <location>
        <begin position="1"/>
        <end position="23"/>
    </location>
</feature>
<dbReference type="Proteomes" id="UP000523863">
    <property type="component" value="Unassembled WGS sequence"/>
</dbReference>
<evidence type="ECO:0000256" key="1">
    <source>
        <dbReference type="SAM" id="MobiDB-lite"/>
    </source>
</evidence>
<dbReference type="Gene3D" id="1.20.150.30">
    <property type="entry name" value="Zincin-like metallopeptidase, N-terminal domain"/>
    <property type="match status" value="1"/>
</dbReference>